<keyword evidence="4" id="KW-0479">Metal-binding</keyword>
<evidence type="ECO:0000256" key="4">
    <source>
        <dbReference type="ARBA" id="ARBA00022723"/>
    </source>
</evidence>
<dbReference type="PANTHER" id="PTHR10173:SF52">
    <property type="entry name" value="METHIONINE-R-SULFOXIDE REDUCTASE B1"/>
    <property type="match status" value="1"/>
</dbReference>
<dbReference type="Proteomes" id="UP000269689">
    <property type="component" value="Unassembled WGS sequence"/>
</dbReference>
<dbReference type="PANTHER" id="PTHR10173">
    <property type="entry name" value="METHIONINE SULFOXIDE REDUCTASE"/>
    <property type="match status" value="1"/>
</dbReference>
<dbReference type="EMBL" id="RKQK01000001">
    <property type="protein sequence ID" value="RPE71630.1"/>
    <property type="molecule type" value="Genomic_DNA"/>
</dbReference>
<dbReference type="InterPro" id="IPR011057">
    <property type="entry name" value="Mss4-like_sf"/>
</dbReference>
<keyword evidence="5" id="KW-0862">Zinc</keyword>
<evidence type="ECO:0000259" key="8">
    <source>
        <dbReference type="PROSITE" id="PS51790"/>
    </source>
</evidence>
<evidence type="ECO:0000256" key="5">
    <source>
        <dbReference type="ARBA" id="ARBA00022833"/>
    </source>
</evidence>
<dbReference type="FunFam" id="2.170.150.20:FF:000001">
    <property type="entry name" value="Peptide methionine sulfoxide reductase MsrB"/>
    <property type="match status" value="1"/>
</dbReference>
<dbReference type="GO" id="GO:0046872">
    <property type="term" value="F:metal ion binding"/>
    <property type="evidence" value="ECO:0007669"/>
    <property type="project" value="UniProtKB-KW"/>
</dbReference>
<organism evidence="9 10">
    <name type="scientific">Pacificibacter maritimus</name>
    <dbReference type="NCBI Taxonomy" id="762213"/>
    <lineage>
        <taxon>Bacteria</taxon>
        <taxon>Pseudomonadati</taxon>
        <taxon>Pseudomonadota</taxon>
        <taxon>Alphaproteobacteria</taxon>
        <taxon>Rhodobacterales</taxon>
        <taxon>Roseobacteraceae</taxon>
        <taxon>Pacificibacter</taxon>
    </lineage>
</organism>
<accession>A0A3N4VCR3</accession>
<feature type="domain" description="MsrB" evidence="8">
    <location>
        <begin position="16"/>
        <end position="137"/>
    </location>
</feature>
<dbReference type="InterPro" id="IPR002579">
    <property type="entry name" value="Met_Sox_Rdtase_MsrB_dom"/>
</dbReference>
<sequence>MSDTPKNAPAKVTKTDAEWREILDADAYHVTREHGTERPYSHQGFPKTPGAFHCVCCNAELFTQSAKYESHCGWPAFYEAKDGAPVGETRDTTHGMIRTEVHCDNCGAHLGHVFPDGPKPTGMRYCINGVALHFEPSENAEQAD</sequence>
<dbReference type="Pfam" id="PF01641">
    <property type="entry name" value="SelR"/>
    <property type="match status" value="1"/>
</dbReference>
<dbReference type="InterPro" id="IPR028427">
    <property type="entry name" value="Met_Sox_Rdtase_MsrB"/>
</dbReference>
<evidence type="ECO:0000256" key="2">
    <source>
        <dbReference type="ARBA" id="ARBA00007174"/>
    </source>
</evidence>
<evidence type="ECO:0000313" key="10">
    <source>
        <dbReference type="Proteomes" id="UP000269689"/>
    </source>
</evidence>
<dbReference type="GO" id="GO:0005737">
    <property type="term" value="C:cytoplasm"/>
    <property type="evidence" value="ECO:0007669"/>
    <property type="project" value="TreeGrafter"/>
</dbReference>
<keyword evidence="10" id="KW-1185">Reference proteome</keyword>
<dbReference type="EC" id="1.8.4.12" evidence="3"/>
<evidence type="ECO:0000256" key="1">
    <source>
        <dbReference type="ARBA" id="ARBA00001947"/>
    </source>
</evidence>
<dbReference type="AlphaFoldDB" id="A0A3N4VCR3"/>
<keyword evidence="6" id="KW-0560">Oxidoreductase</keyword>
<comment type="similarity">
    <text evidence="2">Belongs to the MsrB Met sulfoxide reductase family.</text>
</comment>
<dbReference type="GO" id="GO:0006979">
    <property type="term" value="P:response to oxidative stress"/>
    <property type="evidence" value="ECO:0007669"/>
    <property type="project" value="InterPro"/>
</dbReference>
<gene>
    <name evidence="9" type="ORF">EDD53_0754</name>
</gene>
<dbReference type="RefSeq" id="WP_123791830.1">
    <property type="nucleotide sequence ID" value="NZ_RKQK01000001.1"/>
</dbReference>
<comment type="cofactor">
    <cofactor evidence="1">
        <name>Zn(2+)</name>
        <dbReference type="ChEBI" id="CHEBI:29105"/>
    </cofactor>
</comment>
<evidence type="ECO:0000256" key="3">
    <source>
        <dbReference type="ARBA" id="ARBA00012499"/>
    </source>
</evidence>
<comment type="catalytic activity">
    <reaction evidence="7">
        <text>L-methionyl-[protein] + [thioredoxin]-disulfide + H2O = L-methionyl-(R)-S-oxide-[protein] + [thioredoxin]-dithiol</text>
        <dbReference type="Rhea" id="RHEA:24164"/>
        <dbReference type="Rhea" id="RHEA-COMP:10698"/>
        <dbReference type="Rhea" id="RHEA-COMP:10700"/>
        <dbReference type="Rhea" id="RHEA-COMP:12313"/>
        <dbReference type="Rhea" id="RHEA-COMP:12314"/>
        <dbReference type="ChEBI" id="CHEBI:15377"/>
        <dbReference type="ChEBI" id="CHEBI:16044"/>
        <dbReference type="ChEBI" id="CHEBI:29950"/>
        <dbReference type="ChEBI" id="CHEBI:45764"/>
        <dbReference type="ChEBI" id="CHEBI:50058"/>
        <dbReference type="EC" id="1.8.4.12"/>
    </reaction>
</comment>
<evidence type="ECO:0000256" key="7">
    <source>
        <dbReference type="ARBA" id="ARBA00048488"/>
    </source>
</evidence>
<dbReference type="GO" id="GO:0030091">
    <property type="term" value="P:protein repair"/>
    <property type="evidence" value="ECO:0007669"/>
    <property type="project" value="InterPro"/>
</dbReference>
<dbReference type="SUPFAM" id="SSF51316">
    <property type="entry name" value="Mss4-like"/>
    <property type="match status" value="1"/>
</dbReference>
<evidence type="ECO:0000256" key="6">
    <source>
        <dbReference type="ARBA" id="ARBA00023002"/>
    </source>
</evidence>
<dbReference type="GO" id="GO:0033743">
    <property type="term" value="F:peptide-methionine (R)-S-oxide reductase activity"/>
    <property type="evidence" value="ECO:0007669"/>
    <property type="project" value="UniProtKB-EC"/>
</dbReference>
<evidence type="ECO:0000313" key="9">
    <source>
        <dbReference type="EMBL" id="RPE71630.1"/>
    </source>
</evidence>
<name>A0A3N4VCR3_9RHOB</name>
<reference evidence="9 10" key="1">
    <citation type="submission" date="2018-11" db="EMBL/GenBank/DDBJ databases">
        <title>Genomic Encyclopedia of Type Strains, Phase IV (KMG-IV): sequencing the most valuable type-strain genomes for metagenomic binning, comparative biology and taxonomic classification.</title>
        <authorList>
            <person name="Goeker M."/>
        </authorList>
    </citation>
    <scope>NUCLEOTIDE SEQUENCE [LARGE SCALE GENOMIC DNA]</scope>
    <source>
        <strain evidence="9 10">DSM 104731</strain>
    </source>
</reference>
<comment type="caution">
    <text evidence="9">The sequence shown here is derived from an EMBL/GenBank/DDBJ whole genome shotgun (WGS) entry which is preliminary data.</text>
</comment>
<dbReference type="NCBIfam" id="TIGR00357">
    <property type="entry name" value="peptide-methionine (R)-S-oxide reductase MsrB"/>
    <property type="match status" value="1"/>
</dbReference>
<proteinExistence type="inferred from homology"/>
<dbReference type="OrthoDB" id="9785497at2"/>
<dbReference type="Gene3D" id="2.170.150.20">
    <property type="entry name" value="Peptide methionine sulfoxide reductase"/>
    <property type="match status" value="1"/>
</dbReference>
<protein>
    <recommendedName>
        <fullName evidence="3">peptide-methionine (R)-S-oxide reductase</fullName>
        <ecNumber evidence="3">1.8.4.12</ecNumber>
    </recommendedName>
</protein>
<dbReference type="PROSITE" id="PS51790">
    <property type="entry name" value="MSRB"/>
    <property type="match status" value="1"/>
</dbReference>